<dbReference type="OrthoDB" id="593981at2"/>
<reference evidence="1 2" key="1">
    <citation type="submission" date="2018-06" db="EMBL/GenBank/DDBJ databases">
        <title>Genomic Encyclopedia of Archaeal and Bacterial Type Strains, Phase II (KMG-II): from individual species to whole genera.</title>
        <authorList>
            <person name="Goeker M."/>
        </authorList>
    </citation>
    <scope>NUCLEOTIDE SEQUENCE [LARGE SCALE GENOMIC DNA]</scope>
    <source>
        <strain evidence="1 2">DSM 23857</strain>
    </source>
</reference>
<name>A0A327Q6K9_9BACT</name>
<dbReference type="AlphaFoldDB" id="A0A327Q6K9"/>
<dbReference type="Proteomes" id="UP000249547">
    <property type="component" value="Unassembled WGS sequence"/>
</dbReference>
<evidence type="ECO:0008006" key="3">
    <source>
        <dbReference type="Google" id="ProtNLM"/>
    </source>
</evidence>
<dbReference type="RefSeq" id="WP_158538713.1">
    <property type="nucleotide sequence ID" value="NZ_QLLL01000010.1"/>
</dbReference>
<dbReference type="InterPro" id="IPR019238">
    <property type="entry name" value="AbiEi_2"/>
</dbReference>
<comment type="caution">
    <text evidence="1">The sequence shown here is derived from an EMBL/GenBank/DDBJ whole genome shotgun (WGS) entry which is preliminary data.</text>
</comment>
<keyword evidence="2" id="KW-1185">Reference proteome</keyword>
<dbReference type="Pfam" id="PF09952">
    <property type="entry name" value="AbiEi_2"/>
    <property type="match status" value="1"/>
</dbReference>
<evidence type="ECO:0000313" key="1">
    <source>
        <dbReference type="EMBL" id="RAI99437.1"/>
    </source>
</evidence>
<protein>
    <recommendedName>
        <fullName evidence="3">Transcriptional regulator with AbiEi antitoxin domain of type IV toxin-antitoxin system</fullName>
    </recommendedName>
</protein>
<evidence type="ECO:0000313" key="2">
    <source>
        <dbReference type="Proteomes" id="UP000249547"/>
    </source>
</evidence>
<sequence length="349" mass="39767">MNNHKVQEDKILREAINVFYQETLGRIVIHPIHPPSTVGKFTPDALVSISLHNSEIQDLFVEIKGELNPHIAYQVLHNLGKEPTKWLLVARYIPNDVKELFKTNNINYIELTGNMYINIKGVYIYITGRNSSKARVTTLGKLWKPAGLKFLLAIISNPNRINDSYRDIASSAGIALGNISTLMGELKDEKFIESNDEGKYQIINKKTLINRWVELYHAIMKPKLYSGTYRFLNLDVQMKWSTIENAEIYWGGEPGADIITNNLTPNDFTFFTSLNGNELVKKLLIIPDKNGNVKSYNKFWGDITTEKIRPSKETDALSAPPLLIYADLIHSLDSRNQELANTIKEKYLL</sequence>
<organism evidence="1 2">
    <name type="scientific">Chitinophaga skermanii</name>
    <dbReference type="NCBI Taxonomy" id="331697"/>
    <lineage>
        <taxon>Bacteria</taxon>
        <taxon>Pseudomonadati</taxon>
        <taxon>Bacteroidota</taxon>
        <taxon>Chitinophagia</taxon>
        <taxon>Chitinophagales</taxon>
        <taxon>Chitinophagaceae</taxon>
        <taxon>Chitinophaga</taxon>
    </lineage>
</organism>
<accession>A0A327Q6K9</accession>
<proteinExistence type="predicted"/>
<dbReference type="EMBL" id="QLLL01000010">
    <property type="protein sequence ID" value="RAI99437.1"/>
    <property type="molecule type" value="Genomic_DNA"/>
</dbReference>
<gene>
    <name evidence="1" type="ORF">LX64_04571</name>
</gene>